<accession>A0A1T4PW96</accession>
<organism evidence="1 2">
    <name type="scientific">Pilibacter termitis</name>
    <dbReference type="NCBI Taxonomy" id="263852"/>
    <lineage>
        <taxon>Bacteria</taxon>
        <taxon>Bacillati</taxon>
        <taxon>Bacillota</taxon>
        <taxon>Bacilli</taxon>
        <taxon>Lactobacillales</taxon>
        <taxon>Enterococcaceae</taxon>
        <taxon>Pilibacter</taxon>
    </lineage>
</organism>
<dbReference type="Proteomes" id="UP000190328">
    <property type="component" value="Unassembled WGS sequence"/>
</dbReference>
<reference evidence="2" key="1">
    <citation type="submission" date="2017-02" db="EMBL/GenBank/DDBJ databases">
        <authorList>
            <person name="Varghese N."/>
            <person name="Submissions S."/>
        </authorList>
    </citation>
    <scope>NUCLEOTIDE SEQUENCE [LARGE SCALE GENOMIC DNA]</scope>
    <source>
        <strain evidence="2">ATCC BAA-1030</strain>
    </source>
</reference>
<dbReference type="EMBL" id="FUXI01000023">
    <property type="protein sequence ID" value="SJZ95762.1"/>
    <property type="molecule type" value="Genomic_DNA"/>
</dbReference>
<name>A0A1T4PW96_9ENTE</name>
<evidence type="ECO:0000313" key="1">
    <source>
        <dbReference type="EMBL" id="SJZ95762.1"/>
    </source>
</evidence>
<dbReference type="InterPro" id="IPR021380">
    <property type="entry name" value="DUF3013"/>
</dbReference>
<protein>
    <submittedName>
        <fullName evidence="1">Uncharacterized protein</fullName>
    </submittedName>
</protein>
<gene>
    <name evidence="1" type="ORF">SAMN02745116_01952</name>
</gene>
<sequence>MAKETMMNVLEELIEAKLNNFDVTIEWHPSMQTIELTVTLFAENKENVALADKEAIESQENVIAFEDSVVLYNQTRVKNLSNDVLFSLPYEDKKGIQRAYLSALIETLQEVLVNGQDQLLDFLEETAMLSKIESMNDEEIKEYFQSLDENEKEKLLQILNVEEAEFSLEWDEKMFEQELTNALATDKGKEMVVAPKF</sequence>
<dbReference type="Pfam" id="PF11217">
    <property type="entry name" value="DUF3013"/>
    <property type="match status" value="1"/>
</dbReference>
<dbReference type="STRING" id="263852.SAMN02745116_01952"/>
<dbReference type="Gene3D" id="3.40.50.11250">
    <property type="entry name" value="Protein of unknown function DUF3013"/>
    <property type="match status" value="1"/>
</dbReference>
<dbReference type="OrthoDB" id="2165293at2"/>
<dbReference type="RefSeq" id="WP_078807873.1">
    <property type="nucleotide sequence ID" value="NZ_FUXI01000023.1"/>
</dbReference>
<keyword evidence="2" id="KW-1185">Reference proteome</keyword>
<dbReference type="AlphaFoldDB" id="A0A1T4PW96"/>
<proteinExistence type="predicted"/>
<evidence type="ECO:0000313" key="2">
    <source>
        <dbReference type="Proteomes" id="UP000190328"/>
    </source>
</evidence>